<dbReference type="GO" id="GO:0005840">
    <property type="term" value="C:ribosome"/>
    <property type="evidence" value="ECO:0007669"/>
    <property type="project" value="UniProtKB-KW"/>
</dbReference>
<evidence type="ECO:0000256" key="3">
    <source>
        <dbReference type="ARBA" id="ARBA00022980"/>
    </source>
</evidence>
<dbReference type="PANTHER" id="PTHR13166:SF7">
    <property type="entry name" value="LYR MOTIF-CONTAINING PROTEIN 4"/>
    <property type="match status" value="1"/>
</dbReference>
<dbReference type="Proteomes" id="UP000663834">
    <property type="component" value="Unassembled WGS sequence"/>
</dbReference>
<dbReference type="Pfam" id="PF05347">
    <property type="entry name" value="Complex1_LYR"/>
    <property type="match status" value="1"/>
</dbReference>
<comment type="similarity">
    <text evidence="2">Belongs to the complex I LYR family.</text>
</comment>
<proteinExistence type="inferred from homology"/>
<sequence>MRLSLILQAAKSGRQLLVSCESQATGHRVMRIRERTQEKLEFLHKDPWLDQEMNSTKLATLTLYKQLFRECHKFSLYNYREYFVRRVREDFRKNRNLQDPTKIAEVLKYAQENLEVIKRQVIVGNLYTPKQRSIIENQSLSSR</sequence>
<dbReference type="InterPro" id="IPR051522">
    <property type="entry name" value="ISC_assembly_LYR"/>
</dbReference>
<gene>
    <name evidence="6" type="ORF">KQP761_LOCUS36564</name>
</gene>
<evidence type="ECO:0000259" key="5">
    <source>
        <dbReference type="Pfam" id="PF05347"/>
    </source>
</evidence>
<dbReference type="Gene3D" id="2.20.28.120">
    <property type="entry name" value="Ribosomal protein L33"/>
    <property type="match status" value="1"/>
</dbReference>
<organism evidence="6 7">
    <name type="scientific">Rotaria magnacalcarata</name>
    <dbReference type="NCBI Taxonomy" id="392030"/>
    <lineage>
        <taxon>Eukaryota</taxon>
        <taxon>Metazoa</taxon>
        <taxon>Spiralia</taxon>
        <taxon>Gnathifera</taxon>
        <taxon>Rotifera</taxon>
        <taxon>Eurotatoria</taxon>
        <taxon>Bdelloidea</taxon>
        <taxon>Philodinida</taxon>
        <taxon>Philodinidae</taxon>
        <taxon>Rotaria</taxon>
    </lineage>
</organism>
<dbReference type="EMBL" id="CAJNOW010020699">
    <property type="protein sequence ID" value="CAF1680938.1"/>
    <property type="molecule type" value="Genomic_DNA"/>
</dbReference>
<dbReference type="OrthoDB" id="275715at2759"/>
<comment type="similarity">
    <text evidence="1">Belongs to the bacterial ribosomal protein bL33 family.</text>
</comment>
<reference evidence="6" key="1">
    <citation type="submission" date="2021-02" db="EMBL/GenBank/DDBJ databases">
        <authorList>
            <person name="Nowell W R."/>
        </authorList>
    </citation>
    <scope>NUCLEOTIDE SEQUENCE</scope>
</reference>
<dbReference type="InterPro" id="IPR045297">
    <property type="entry name" value="Complex1_LYR_LYRM4"/>
</dbReference>
<feature type="domain" description="Complex 1 LYR protein" evidence="5">
    <location>
        <begin position="60"/>
        <end position="116"/>
    </location>
</feature>
<dbReference type="InterPro" id="IPR038584">
    <property type="entry name" value="Ribosomal_bL33_sf"/>
</dbReference>
<accession>A0A816GYM9</accession>
<dbReference type="PANTHER" id="PTHR13166">
    <property type="entry name" value="PROTEIN C6ORF149"/>
    <property type="match status" value="1"/>
</dbReference>
<dbReference type="GO" id="GO:0005739">
    <property type="term" value="C:mitochondrion"/>
    <property type="evidence" value="ECO:0007669"/>
    <property type="project" value="TreeGrafter"/>
</dbReference>
<dbReference type="InterPro" id="IPR008011">
    <property type="entry name" value="Complex1_LYR_dom"/>
</dbReference>
<evidence type="ECO:0000256" key="4">
    <source>
        <dbReference type="ARBA" id="ARBA00023274"/>
    </source>
</evidence>
<dbReference type="GO" id="GO:0016226">
    <property type="term" value="P:iron-sulfur cluster assembly"/>
    <property type="evidence" value="ECO:0007669"/>
    <property type="project" value="InterPro"/>
</dbReference>
<evidence type="ECO:0000256" key="2">
    <source>
        <dbReference type="ARBA" id="ARBA00009508"/>
    </source>
</evidence>
<name>A0A816GYM9_9BILA</name>
<evidence type="ECO:0000313" key="6">
    <source>
        <dbReference type="EMBL" id="CAF1680938.1"/>
    </source>
</evidence>
<keyword evidence="4" id="KW-0687">Ribonucleoprotein</keyword>
<dbReference type="GO" id="GO:1990221">
    <property type="term" value="C:L-cysteine desulfurase complex"/>
    <property type="evidence" value="ECO:0007669"/>
    <property type="project" value="TreeGrafter"/>
</dbReference>
<protein>
    <recommendedName>
        <fullName evidence="5">Complex 1 LYR protein domain-containing protein</fullName>
    </recommendedName>
</protein>
<comment type="caution">
    <text evidence="6">The sequence shown here is derived from an EMBL/GenBank/DDBJ whole genome shotgun (WGS) entry which is preliminary data.</text>
</comment>
<evidence type="ECO:0000313" key="7">
    <source>
        <dbReference type="Proteomes" id="UP000663834"/>
    </source>
</evidence>
<evidence type="ECO:0000256" key="1">
    <source>
        <dbReference type="ARBA" id="ARBA00007596"/>
    </source>
</evidence>
<dbReference type="GO" id="GO:1990904">
    <property type="term" value="C:ribonucleoprotein complex"/>
    <property type="evidence" value="ECO:0007669"/>
    <property type="project" value="UniProtKB-KW"/>
</dbReference>
<keyword evidence="3" id="KW-0689">Ribosomal protein</keyword>
<dbReference type="CDD" id="cd20264">
    <property type="entry name" value="Complex1_LYR_LYRM4"/>
    <property type="match status" value="1"/>
</dbReference>
<dbReference type="AlphaFoldDB" id="A0A816GYM9"/>